<dbReference type="EMBL" id="LN835306">
    <property type="protein sequence ID" value="CRH00712.1"/>
    <property type="molecule type" value="Genomic_DNA"/>
</dbReference>
<keyword evidence="3" id="KW-0732">Signal</keyword>
<dbReference type="GeneID" id="39736835"/>
<dbReference type="KEGG" id="prel:PRELSG_1105900"/>
<dbReference type="Proteomes" id="UP000220158">
    <property type="component" value="Chromosome 11"/>
</dbReference>
<dbReference type="InterPro" id="IPR023210">
    <property type="entry name" value="NADP_OxRdtase_dom"/>
</dbReference>
<keyword evidence="1 5" id="KW-0560">Oxidoreductase</keyword>
<feature type="signal peptide" evidence="3">
    <location>
        <begin position="1"/>
        <end position="17"/>
    </location>
</feature>
<keyword evidence="6" id="KW-1185">Reference proteome</keyword>
<dbReference type="PANTHER" id="PTHR43364:SF4">
    <property type="entry name" value="NAD(P)-LINKED OXIDOREDUCTASE SUPERFAMILY PROTEIN"/>
    <property type="match status" value="1"/>
</dbReference>
<evidence type="ECO:0000259" key="4">
    <source>
        <dbReference type="Pfam" id="PF00248"/>
    </source>
</evidence>
<dbReference type="Pfam" id="PF00248">
    <property type="entry name" value="Aldo_ket_red"/>
    <property type="match status" value="2"/>
</dbReference>
<evidence type="ECO:0000313" key="5">
    <source>
        <dbReference type="EMBL" id="CRH00712.1"/>
    </source>
</evidence>
<dbReference type="VEuPathDB" id="PlasmoDB:PRELSG_1105900"/>
<accession>A0A1J1H722</accession>
<feature type="chain" id="PRO_5013244175" evidence="3">
    <location>
        <begin position="18"/>
        <end position="794"/>
    </location>
</feature>
<feature type="domain" description="NADP-dependent oxidoreductase" evidence="4">
    <location>
        <begin position="527"/>
        <end position="765"/>
    </location>
</feature>
<feature type="domain" description="NADP-dependent oxidoreductase" evidence="4">
    <location>
        <begin position="372"/>
        <end position="477"/>
    </location>
</feature>
<dbReference type="SUPFAM" id="SSF51430">
    <property type="entry name" value="NAD(P)-linked oxidoreductase"/>
    <property type="match status" value="1"/>
</dbReference>
<feature type="region of interest" description="Disordered" evidence="2">
    <location>
        <begin position="469"/>
        <end position="489"/>
    </location>
</feature>
<dbReference type="OrthoDB" id="2310150at2759"/>
<dbReference type="InterPro" id="IPR036812">
    <property type="entry name" value="NAD(P)_OxRdtase_dom_sf"/>
</dbReference>
<evidence type="ECO:0000256" key="3">
    <source>
        <dbReference type="SAM" id="SignalP"/>
    </source>
</evidence>
<dbReference type="GO" id="GO:0016491">
    <property type="term" value="F:oxidoreductase activity"/>
    <property type="evidence" value="ECO:0007669"/>
    <property type="project" value="UniProtKB-KW"/>
</dbReference>
<dbReference type="RefSeq" id="XP_028533715.1">
    <property type="nucleotide sequence ID" value="XM_028677313.1"/>
</dbReference>
<sequence length="794" mass="95885">MNLIFLLLFFFFIEVNCKKYNLFSIRNDIYISKTKKKKILKIYQLKFRRKEFSCTSRIPKKYRKKKKIKYFIKNNVINEKYSNIRKIKTVIYTKEDEDNNDVYNLINEDKNDNDDYKNDLINSNKKSIDKIKKNIKREDEVTYKYVEEMELKKVNIKGVDIEYRIYNLEEGIYIVDEENYEKVKKLWNNDELKKAKENFEANFDIKNQGIKDDQWIMFPLDYDENKNIKLIKADFDNPVYDYILTYYDKERDYYWKYKRRNYYKMFRNTEHEIPPYKSELEKDKRFYSKEIIVPKKELDNKIFRQPMLSDVLTGGYSREPIGFESWRYVKYPYGNLIEHQKYSQLYCVKKNGDDKPNMRYYYLGNSNLAVSEICLGTMNFGNYIDEKLAHELFDYAYEEFQVNFFDTAEIYPLPVNENLYGSSEEILGNWLKSKGKANRHKFILSTKICGRTDKIPWLKKYKKKKWEEQKAEEKKKKREETSLSSSKEDYYKNNSSYDKLEKLKKKEELYLKKDYEMINKIEEIEKYNNEDNLITLTKENIISSVDDSLKRLKTNYIDLLQLHWPDRYYPNQSSANFSDVLFDYNKYYDDFVPFIEQLQALDELKKKGKIREWGLSNETPFGLLKFYELCKNLHISPPVSVQLEYNLLCRNDVEKGFLEIVRPQNTNISILAYSPLCAGILTGKYLEYTDYTTKGRMQKFPSYMKRLRGSLATYIIRELYYLSQKYYFPNLTVAALKWVYTRSFITSTIIGVSDFLQLRENLYSLTDKVLFTDKLEREINALHWKFRDPIRIIQ</sequence>
<dbReference type="PANTHER" id="PTHR43364">
    <property type="entry name" value="NADH-SPECIFIC METHYLGLYOXAL REDUCTASE-RELATED"/>
    <property type="match status" value="1"/>
</dbReference>
<dbReference type="InterPro" id="IPR050523">
    <property type="entry name" value="AKR_Detox_Biosynth"/>
</dbReference>
<gene>
    <name evidence="5" type="ORF">PRELSG_1105900</name>
</gene>
<organism evidence="5 6">
    <name type="scientific">Plasmodium relictum</name>
    <dbReference type="NCBI Taxonomy" id="85471"/>
    <lineage>
        <taxon>Eukaryota</taxon>
        <taxon>Sar</taxon>
        <taxon>Alveolata</taxon>
        <taxon>Apicomplexa</taxon>
        <taxon>Aconoidasida</taxon>
        <taxon>Haemosporida</taxon>
        <taxon>Plasmodiidae</taxon>
        <taxon>Plasmodium</taxon>
        <taxon>Plasmodium (Haemamoeba)</taxon>
    </lineage>
</organism>
<dbReference type="AlphaFoldDB" id="A0A1J1H722"/>
<evidence type="ECO:0000256" key="1">
    <source>
        <dbReference type="ARBA" id="ARBA00023002"/>
    </source>
</evidence>
<protein>
    <submittedName>
        <fullName evidence="5">Aldehyde reductase, putative</fullName>
        <ecNumber evidence="5">1.1.1.21</ecNumber>
    </submittedName>
</protein>
<dbReference type="EC" id="1.1.1.21" evidence="5"/>
<dbReference type="OMA" id="IGLESWR"/>
<dbReference type="PRINTS" id="PR00069">
    <property type="entry name" value="ALDKETRDTASE"/>
</dbReference>
<dbReference type="InterPro" id="IPR020471">
    <property type="entry name" value="AKR"/>
</dbReference>
<reference evidence="5 6" key="1">
    <citation type="submission" date="2015-04" db="EMBL/GenBank/DDBJ databases">
        <authorList>
            <consortium name="Pathogen Informatics"/>
        </authorList>
    </citation>
    <scope>NUCLEOTIDE SEQUENCE [LARGE SCALE GENOMIC DNA]</scope>
    <source>
        <strain evidence="5 6">SGS1</strain>
    </source>
</reference>
<name>A0A1J1H722_PLARL</name>
<evidence type="ECO:0000256" key="2">
    <source>
        <dbReference type="SAM" id="MobiDB-lite"/>
    </source>
</evidence>
<proteinExistence type="predicted"/>
<dbReference type="Gene3D" id="3.20.20.100">
    <property type="entry name" value="NADP-dependent oxidoreductase domain"/>
    <property type="match status" value="1"/>
</dbReference>
<evidence type="ECO:0000313" key="6">
    <source>
        <dbReference type="Proteomes" id="UP000220158"/>
    </source>
</evidence>
<dbReference type="CDD" id="cd19094">
    <property type="entry name" value="AKR_Tas-like"/>
    <property type="match status" value="1"/>
</dbReference>